<accession>A0ABS9JRJ2</accession>
<dbReference type="RefSeq" id="WP_237482409.1">
    <property type="nucleotide sequence ID" value="NZ_JAKKZF010000201.1"/>
</dbReference>
<protein>
    <submittedName>
        <fullName evidence="3">ATP-binding protein</fullName>
    </submittedName>
</protein>
<comment type="caution">
    <text evidence="3">The sequence shown here is derived from an EMBL/GenBank/DDBJ whole genome shotgun (WGS) entry which is preliminary data.</text>
</comment>
<keyword evidence="3" id="KW-0547">Nucleotide-binding</keyword>
<gene>
    <name evidence="3" type="ORF">L0F81_33775</name>
</gene>
<organism evidence="3 4">
    <name type="scientific">Streptomyces tricolor</name>
    <dbReference type="NCBI Taxonomy" id="68277"/>
    <lineage>
        <taxon>Bacteria</taxon>
        <taxon>Bacillati</taxon>
        <taxon>Actinomycetota</taxon>
        <taxon>Actinomycetes</taxon>
        <taxon>Kitasatosporales</taxon>
        <taxon>Streptomycetaceae</taxon>
        <taxon>Streptomyces</taxon>
        <taxon>Streptomyces violaceoruber group</taxon>
    </lineage>
</organism>
<keyword evidence="2" id="KW-0472">Membrane</keyword>
<evidence type="ECO:0000313" key="4">
    <source>
        <dbReference type="Proteomes" id="UP001299012"/>
    </source>
</evidence>
<keyword evidence="4" id="KW-1185">Reference proteome</keyword>
<feature type="transmembrane region" description="Helical" evidence="2">
    <location>
        <begin position="44"/>
        <end position="68"/>
    </location>
</feature>
<reference evidence="3 4" key="1">
    <citation type="submission" date="2022-01" db="EMBL/GenBank/DDBJ databases">
        <title>Draft Genome Sequences of Seven Type Strains of the Genus Streptomyces.</title>
        <authorList>
            <person name="Aziz S."/>
            <person name="Coretto E."/>
            <person name="Chronakova A."/>
            <person name="Sproer C."/>
            <person name="Huber K."/>
            <person name="Nouioui I."/>
            <person name="Gross H."/>
        </authorList>
    </citation>
    <scope>NUCLEOTIDE SEQUENCE [LARGE SCALE GENOMIC DNA]</scope>
    <source>
        <strain evidence="3 4">DSM 41685</strain>
    </source>
</reference>
<dbReference type="GO" id="GO:0005524">
    <property type="term" value="F:ATP binding"/>
    <property type="evidence" value="ECO:0007669"/>
    <property type="project" value="UniProtKB-KW"/>
</dbReference>
<feature type="region of interest" description="Disordered" evidence="1">
    <location>
        <begin position="83"/>
        <end position="104"/>
    </location>
</feature>
<dbReference type="Proteomes" id="UP001299012">
    <property type="component" value="Unassembled WGS sequence"/>
</dbReference>
<dbReference type="EMBL" id="JAKKZF010000201">
    <property type="protein sequence ID" value="MCG0068178.1"/>
    <property type="molecule type" value="Genomic_DNA"/>
</dbReference>
<evidence type="ECO:0000256" key="1">
    <source>
        <dbReference type="SAM" id="MobiDB-lite"/>
    </source>
</evidence>
<keyword evidence="3" id="KW-0067">ATP-binding</keyword>
<name>A0ABS9JRJ2_9ACTN</name>
<keyword evidence="2" id="KW-0812">Transmembrane</keyword>
<keyword evidence="2" id="KW-1133">Transmembrane helix</keyword>
<evidence type="ECO:0000256" key="2">
    <source>
        <dbReference type="SAM" id="Phobius"/>
    </source>
</evidence>
<proteinExistence type="predicted"/>
<sequence>MVGAAVSALVGWLLWSLLWNGYLGEYWLWPLILLTPDDAFQSMYFVVASWTYYAIVLAVIVIFFGRLGNWPEVLRRLRKKLQGPAGTPSLPSARPPDPLSDPAQWPQMRADGALAVADRLTADLRGGRMSDVDQARIDHAWRSGRNRAEITAEVLERGAAACVHGSGARDLAGRVARHDLTVGQVRLGVGVDDPERQARPYRGAGIAVDPRVLGTSGVVVGPSDADRTTRIVYPVVESLCLQALTGQAAVVAVASTRAATPGTAAFDVVITAGDPAAAYCLDLYAGIDDPDEAAGLIAEALIGDLSESLPGGDSRRAAIPLAQLMGAWQAVHGALPGVADLRDLVDDSTVRDALRADLGARGLTSHLRELEAFERRADASGDVLDALSNRIALLDRPAFESLLSVPGRTAGRQVFSLQHLDRPVRVRVDLPERVHAEASRIVARLLLAQFCLWAAARADRGLYAGLVVDDAVQLVTPQALRGLQRLRMSNAGVLLALRTLADVPASLRDPLLGAVGCRIACAGVNPWDAQHFASAWGTEWVETRTVTHREVRAEEPLTKVWHGIRRLVTGRYVTSEAVTVRREERQRWSASELAHELLPGHAVMSFSTVAGERTPPILTKLDG</sequence>
<evidence type="ECO:0000313" key="3">
    <source>
        <dbReference type="EMBL" id="MCG0068178.1"/>
    </source>
</evidence>